<feature type="domain" description="CAAX prenyl protease 2/Lysostaphin resistance protein A-like" evidence="2">
    <location>
        <begin position="95"/>
        <end position="184"/>
    </location>
</feature>
<gene>
    <name evidence="3" type="ORF">D4A35_05430</name>
</gene>
<sequence length="219" mass="24639">MNTNLISLIIGICDVLIIFICLKISKKIFPGKNKEFNESKSKFLLKKSMVSCICMILGFVLVKSVIISNWILYLHIVPSKNVFNTYMQNATIINTIVISIQVIIIGPIIEELVFRKILLGKLLEKFSNRPIKAIVYSALIFGIIHLNIIQGVAAFGGGIILGLIYYYTKSIKATIFAHILNNFLIIIPNPIGLWMNVIYLIVGFYLIKKGNDKLKLCTC</sequence>
<dbReference type="InterPro" id="IPR052710">
    <property type="entry name" value="CAAX_protease"/>
</dbReference>
<dbReference type="RefSeq" id="WP_150886170.1">
    <property type="nucleotide sequence ID" value="NZ_CP032452.1"/>
</dbReference>
<protein>
    <submittedName>
        <fullName evidence="3">CPBP family intramembrane metalloprotease</fullName>
    </submittedName>
</protein>
<feature type="transmembrane region" description="Helical" evidence="1">
    <location>
        <begin position="134"/>
        <end position="167"/>
    </location>
</feature>
<feature type="transmembrane region" description="Helical" evidence="1">
    <location>
        <begin position="6"/>
        <end position="24"/>
    </location>
</feature>
<evidence type="ECO:0000313" key="4">
    <source>
        <dbReference type="Proteomes" id="UP000326961"/>
    </source>
</evidence>
<dbReference type="InterPro" id="IPR003675">
    <property type="entry name" value="Rce1/LyrA-like_dom"/>
</dbReference>
<accession>A0A5P3XBA3</accession>
<evidence type="ECO:0000313" key="3">
    <source>
        <dbReference type="EMBL" id="QEZ68406.1"/>
    </source>
</evidence>
<feature type="transmembrane region" description="Helical" evidence="1">
    <location>
        <begin position="92"/>
        <end position="113"/>
    </location>
</feature>
<reference evidence="3 4" key="1">
    <citation type="submission" date="2018-09" db="EMBL/GenBank/DDBJ databases">
        <title>A clostridial neurotoxin that targets Anopheles mosquitoes.</title>
        <authorList>
            <person name="Contreras E."/>
            <person name="Masuyer G."/>
            <person name="Qureshi N."/>
            <person name="Chawla S."/>
            <person name="Lim H.L."/>
            <person name="Chen J."/>
            <person name="Stenmark P."/>
            <person name="Gill S."/>
        </authorList>
    </citation>
    <scope>NUCLEOTIDE SEQUENCE [LARGE SCALE GENOMIC DNA]</scope>
    <source>
        <strain evidence="3 4">Cbm</strain>
    </source>
</reference>
<keyword evidence="1" id="KW-1133">Transmembrane helix</keyword>
<evidence type="ECO:0000256" key="1">
    <source>
        <dbReference type="SAM" id="Phobius"/>
    </source>
</evidence>
<organism evidence="3 4">
    <name type="scientific">Paraclostridium bifermentans</name>
    <name type="common">Clostridium bifermentans</name>
    <dbReference type="NCBI Taxonomy" id="1490"/>
    <lineage>
        <taxon>Bacteria</taxon>
        <taxon>Bacillati</taxon>
        <taxon>Bacillota</taxon>
        <taxon>Clostridia</taxon>
        <taxon>Peptostreptococcales</taxon>
        <taxon>Peptostreptococcaceae</taxon>
        <taxon>Paraclostridium</taxon>
    </lineage>
</organism>
<dbReference type="GO" id="GO:0008237">
    <property type="term" value="F:metallopeptidase activity"/>
    <property type="evidence" value="ECO:0007669"/>
    <property type="project" value="UniProtKB-KW"/>
</dbReference>
<dbReference type="GO" id="GO:0080120">
    <property type="term" value="P:CAAX-box protein maturation"/>
    <property type="evidence" value="ECO:0007669"/>
    <property type="project" value="UniProtKB-ARBA"/>
</dbReference>
<feature type="transmembrane region" description="Helical" evidence="1">
    <location>
        <begin position="179"/>
        <end position="207"/>
    </location>
</feature>
<feature type="transmembrane region" description="Helical" evidence="1">
    <location>
        <begin position="49"/>
        <end position="72"/>
    </location>
</feature>
<keyword evidence="1" id="KW-0472">Membrane</keyword>
<dbReference type="Pfam" id="PF02517">
    <property type="entry name" value="Rce1-like"/>
    <property type="match status" value="1"/>
</dbReference>
<evidence type="ECO:0000259" key="2">
    <source>
        <dbReference type="Pfam" id="PF02517"/>
    </source>
</evidence>
<dbReference type="GO" id="GO:0006508">
    <property type="term" value="P:proteolysis"/>
    <property type="evidence" value="ECO:0007669"/>
    <property type="project" value="UniProtKB-KW"/>
</dbReference>
<keyword evidence="3" id="KW-0645">Protease</keyword>
<keyword evidence="3" id="KW-0482">Metalloprotease</keyword>
<dbReference type="AlphaFoldDB" id="A0A5P3XBA3"/>
<dbReference type="PANTHER" id="PTHR36435:SF1">
    <property type="entry name" value="CAAX AMINO TERMINAL PROTEASE FAMILY PROTEIN"/>
    <property type="match status" value="1"/>
</dbReference>
<dbReference type="GO" id="GO:0004175">
    <property type="term" value="F:endopeptidase activity"/>
    <property type="evidence" value="ECO:0007669"/>
    <property type="project" value="UniProtKB-ARBA"/>
</dbReference>
<dbReference type="Proteomes" id="UP000326961">
    <property type="component" value="Chromosome"/>
</dbReference>
<dbReference type="PANTHER" id="PTHR36435">
    <property type="entry name" value="SLR1288 PROTEIN"/>
    <property type="match status" value="1"/>
</dbReference>
<name>A0A5P3XBA3_PARBF</name>
<proteinExistence type="predicted"/>
<keyword evidence="3" id="KW-0378">Hydrolase</keyword>
<dbReference type="EMBL" id="CP032452">
    <property type="protein sequence ID" value="QEZ68406.1"/>
    <property type="molecule type" value="Genomic_DNA"/>
</dbReference>
<keyword evidence="1" id="KW-0812">Transmembrane</keyword>